<organism evidence="3 4">
    <name type="scientific">Pseudomonas amygdali pv. mori</name>
    <dbReference type="NCBI Taxonomy" id="34065"/>
    <lineage>
        <taxon>Bacteria</taxon>
        <taxon>Pseudomonadati</taxon>
        <taxon>Pseudomonadota</taxon>
        <taxon>Gammaproteobacteria</taxon>
        <taxon>Pseudomonadales</taxon>
        <taxon>Pseudomonadaceae</taxon>
        <taxon>Pseudomonas</taxon>
        <taxon>Pseudomonas amygdali</taxon>
    </lineage>
</organism>
<keyword evidence="3" id="KW-0808">Transferase</keyword>
<dbReference type="PANTHER" id="PTHR43547:SF2">
    <property type="entry name" value="HYBRID SIGNAL TRANSDUCTION HISTIDINE KINASE C"/>
    <property type="match status" value="1"/>
</dbReference>
<feature type="domain" description="Histidine kinase" evidence="2">
    <location>
        <begin position="17"/>
        <end position="234"/>
    </location>
</feature>
<name>A0A0N8S5X7_PSEA0</name>
<dbReference type="InterPro" id="IPR003594">
    <property type="entry name" value="HATPase_dom"/>
</dbReference>
<dbReference type="Gene3D" id="3.30.565.10">
    <property type="entry name" value="Histidine kinase-like ATPase, C-terminal domain"/>
    <property type="match status" value="1"/>
</dbReference>
<proteinExistence type="predicted"/>
<dbReference type="SMART" id="SM00387">
    <property type="entry name" value="HATPase_c"/>
    <property type="match status" value="1"/>
</dbReference>
<gene>
    <name evidence="3" type="ORF">ALO63_01154</name>
</gene>
<dbReference type="Pfam" id="PF02518">
    <property type="entry name" value="HATPase_c"/>
    <property type="match status" value="1"/>
</dbReference>
<dbReference type="InterPro" id="IPR036890">
    <property type="entry name" value="HATPase_C_sf"/>
</dbReference>
<evidence type="ECO:0000259" key="2">
    <source>
        <dbReference type="PROSITE" id="PS50109"/>
    </source>
</evidence>
<protein>
    <submittedName>
        <fullName evidence="3">Sensor histidine kinase</fullName>
    </submittedName>
</protein>
<keyword evidence="1" id="KW-0597">Phosphoprotein</keyword>
<evidence type="ECO:0000313" key="4">
    <source>
        <dbReference type="Proteomes" id="UP000050420"/>
    </source>
</evidence>
<dbReference type="PATRIC" id="fig|34065.5.peg.1633"/>
<dbReference type="PROSITE" id="PS50109">
    <property type="entry name" value="HIS_KIN"/>
    <property type="match status" value="1"/>
</dbReference>
<dbReference type="InterPro" id="IPR005467">
    <property type="entry name" value="His_kinase_dom"/>
</dbReference>
<dbReference type="AlphaFoldDB" id="A0A0N8S5X7"/>
<dbReference type="Proteomes" id="UP000050420">
    <property type="component" value="Unassembled WGS sequence"/>
</dbReference>
<accession>A0A0N8S5X7</accession>
<dbReference type="PANTHER" id="PTHR43547">
    <property type="entry name" value="TWO-COMPONENT HISTIDINE KINASE"/>
    <property type="match status" value="1"/>
</dbReference>
<keyword evidence="3" id="KW-0418">Kinase</keyword>
<dbReference type="FunFam" id="3.30.565.10:FF:000151">
    <property type="entry name" value="Sensor histidine kinase"/>
    <property type="match status" value="1"/>
</dbReference>
<reference evidence="3 4" key="1">
    <citation type="submission" date="2015-09" db="EMBL/GenBank/DDBJ databases">
        <title>Genome announcement of multiple Pseudomonas syringae strains.</title>
        <authorList>
            <person name="Thakur S."/>
            <person name="Wang P.W."/>
            <person name="Gong Y."/>
            <person name="Weir B.S."/>
            <person name="Guttman D.S."/>
        </authorList>
    </citation>
    <scope>NUCLEOTIDE SEQUENCE [LARGE SCALE GENOMIC DNA]</scope>
    <source>
        <strain evidence="3 4">ICMP4331</strain>
    </source>
</reference>
<dbReference type="SUPFAM" id="SSF55874">
    <property type="entry name" value="ATPase domain of HSP90 chaperone/DNA topoisomerase II/histidine kinase"/>
    <property type="match status" value="1"/>
</dbReference>
<dbReference type="EMBL" id="LJQU01000274">
    <property type="protein sequence ID" value="KPX94423.1"/>
    <property type="molecule type" value="Genomic_DNA"/>
</dbReference>
<dbReference type="GO" id="GO:0000155">
    <property type="term" value="F:phosphorelay sensor kinase activity"/>
    <property type="evidence" value="ECO:0007669"/>
    <property type="project" value="TreeGrafter"/>
</dbReference>
<evidence type="ECO:0000313" key="3">
    <source>
        <dbReference type="EMBL" id="KPX94423.1"/>
    </source>
</evidence>
<comment type="caution">
    <text evidence="3">The sequence shown here is derived from an EMBL/GenBank/DDBJ whole genome shotgun (WGS) entry which is preliminary data.</text>
</comment>
<sequence length="234" mass="25692">MSEETEQGLDFSMVIASTVHDMKNSLATLTQAHSEWLGWLAKLSGQQRDMPEQGVIDYEFANLNGMLVQLLGLYKLGVNQLPLRPDYHELDDFIEAQLAHHQDVLASRGIAARYEIDDMSPLVFFDRELVGSVVGNIIVNAIGFAREQIVISIGEEGGQLKITLNDDGPGYPAYLIERQTEYVQGINQGSGSTGLGLYFAAHIARLHVRNGMRGRIEIANGGVLGGAMFSIYLP</sequence>
<evidence type="ECO:0000256" key="1">
    <source>
        <dbReference type="ARBA" id="ARBA00022553"/>
    </source>
</evidence>